<organism evidence="5 6">
    <name type="scientific">Roseomonas haemaphysalidis</name>
    <dbReference type="NCBI Taxonomy" id="2768162"/>
    <lineage>
        <taxon>Bacteria</taxon>
        <taxon>Pseudomonadati</taxon>
        <taxon>Pseudomonadota</taxon>
        <taxon>Alphaproteobacteria</taxon>
        <taxon>Acetobacterales</taxon>
        <taxon>Roseomonadaceae</taxon>
        <taxon>Roseomonas</taxon>
    </lineage>
</organism>
<evidence type="ECO:0000313" key="5">
    <source>
        <dbReference type="EMBL" id="MBO1078007.1"/>
    </source>
</evidence>
<evidence type="ECO:0000259" key="4">
    <source>
        <dbReference type="PROSITE" id="PS50949"/>
    </source>
</evidence>
<evidence type="ECO:0000256" key="3">
    <source>
        <dbReference type="ARBA" id="ARBA00023163"/>
    </source>
</evidence>
<dbReference type="SUPFAM" id="SSF48008">
    <property type="entry name" value="GntR ligand-binding domain-like"/>
    <property type="match status" value="1"/>
</dbReference>
<dbReference type="Pfam" id="PF00392">
    <property type="entry name" value="GntR"/>
    <property type="match status" value="1"/>
</dbReference>
<dbReference type="SMART" id="SM00895">
    <property type="entry name" value="FCD"/>
    <property type="match status" value="1"/>
</dbReference>
<gene>
    <name evidence="5" type="ORF">IAI61_03120</name>
</gene>
<comment type="caution">
    <text evidence="5">The sequence shown here is derived from an EMBL/GenBank/DDBJ whole genome shotgun (WGS) entry which is preliminary data.</text>
</comment>
<keyword evidence="6" id="KW-1185">Reference proteome</keyword>
<dbReference type="Pfam" id="PF07729">
    <property type="entry name" value="FCD"/>
    <property type="match status" value="1"/>
</dbReference>
<dbReference type="PRINTS" id="PR00035">
    <property type="entry name" value="HTHGNTR"/>
</dbReference>
<dbReference type="Gene3D" id="1.20.120.530">
    <property type="entry name" value="GntR ligand-binding domain-like"/>
    <property type="match status" value="1"/>
</dbReference>
<evidence type="ECO:0000313" key="6">
    <source>
        <dbReference type="Proteomes" id="UP001518989"/>
    </source>
</evidence>
<dbReference type="EMBL" id="JACTNG010000001">
    <property type="protein sequence ID" value="MBO1078007.1"/>
    <property type="molecule type" value="Genomic_DNA"/>
</dbReference>
<dbReference type="PANTHER" id="PTHR43537:SF24">
    <property type="entry name" value="GLUCONATE OPERON TRANSCRIPTIONAL REPRESSOR"/>
    <property type="match status" value="1"/>
</dbReference>
<evidence type="ECO:0000256" key="2">
    <source>
        <dbReference type="ARBA" id="ARBA00023125"/>
    </source>
</evidence>
<reference evidence="5 6" key="1">
    <citation type="submission" date="2020-09" db="EMBL/GenBank/DDBJ databases">
        <title>Roseomonas.</title>
        <authorList>
            <person name="Zhu W."/>
        </authorList>
    </citation>
    <scope>NUCLEOTIDE SEQUENCE [LARGE SCALE GENOMIC DNA]</scope>
    <source>
        <strain evidence="5 6">573</strain>
    </source>
</reference>
<dbReference type="PROSITE" id="PS50949">
    <property type="entry name" value="HTH_GNTR"/>
    <property type="match status" value="1"/>
</dbReference>
<dbReference type="PANTHER" id="PTHR43537">
    <property type="entry name" value="TRANSCRIPTIONAL REGULATOR, GNTR FAMILY"/>
    <property type="match status" value="1"/>
</dbReference>
<dbReference type="InterPro" id="IPR036388">
    <property type="entry name" value="WH-like_DNA-bd_sf"/>
</dbReference>
<dbReference type="InterPro" id="IPR000524">
    <property type="entry name" value="Tscrpt_reg_HTH_GntR"/>
</dbReference>
<feature type="domain" description="HTH gntR-type" evidence="4">
    <location>
        <begin position="1"/>
        <end position="54"/>
    </location>
</feature>
<dbReference type="InterPro" id="IPR008920">
    <property type="entry name" value="TF_FadR/GntR_C"/>
</dbReference>
<dbReference type="InterPro" id="IPR036390">
    <property type="entry name" value="WH_DNA-bd_sf"/>
</dbReference>
<accession>A0ABS3KKL5</accession>
<dbReference type="Proteomes" id="UP001518989">
    <property type="component" value="Unassembled WGS sequence"/>
</dbReference>
<dbReference type="Gene3D" id="1.10.10.10">
    <property type="entry name" value="Winged helix-like DNA-binding domain superfamily/Winged helix DNA-binding domain"/>
    <property type="match status" value="1"/>
</dbReference>
<keyword evidence="2" id="KW-0238">DNA-binding</keyword>
<evidence type="ECO:0000256" key="1">
    <source>
        <dbReference type="ARBA" id="ARBA00023015"/>
    </source>
</evidence>
<keyword evidence="1" id="KW-0805">Transcription regulation</keyword>
<name>A0ABS3KKL5_9PROT</name>
<proteinExistence type="predicted"/>
<keyword evidence="3" id="KW-0804">Transcription</keyword>
<protein>
    <submittedName>
        <fullName evidence="5">FCD domain-containing protein</fullName>
    </submittedName>
</protein>
<dbReference type="InterPro" id="IPR011711">
    <property type="entry name" value="GntR_C"/>
</dbReference>
<sequence>MSGELAPGERLNELALAARLGVSRGPLREAMRGLQQEGLVAGDAGQRGMSVRRLDATELAELYDARALLQGFTCALAARRATPAQQRDLEARLTALEDALRGGDTAAYYRLNLEFHEAMLQAAAHQRGAAMYRALLKESHPLRRTMLETPENRDASHLEHRQMVEAIRSGDAEAARRAGEAHVLSGKARWLRTLSG</sequence>
<dbReference type="SUPFAM" id="SSF46785">
    <property type="entry name" value="Winged helix' DNA-binding domain"/>
    <property type="match status" value="1"/>
</dbReference>